<sequence length="145" mass="16398">MMDRTHLLEQLLAMNKFGSLQSSLVEFAADFARRSANFYRNDVKATLEGERKDMFIQAAAFLIEFGTQNDFDRFGKLSIKSVDLFSVFINAVLDTSGQELLRDILNKCLLQYSITDVDTLISSWTVRNQTSQTFSNSISSCQEGV</sequence>
<gene>
    <name evidence="1" type="ORF">QTG54_008342</name>
</gene>
<comment type="caution">
    <text evidence="1">The sequence shown here is derived from an EMBL/GenBank/DDBJ whole genome shotgun (WGS) entry which is preliminary data.</text>
</comment>
<dbReference type="EMBL" id="JATAAI010000014">
    <property type="protein sequence ID" value="KAK1741090.1"/>
    <property type="molecule type" value="Genomic_DNA"/>
</dbReference>
<organism evidence="1 2">
    <name type="scientific">Skeletonema marinoi</name>
    <dbReference type="NCBI Taxonomy" id="267567"/>
    <lineage>
        <taxon>Eukaryota</taxon>
        <taxon>Sar</taxon>
        <taxon>Stramenopiles</taxon>
        <taxon>Ochrophyta</taxon>
        <taxon>Bacillariophyta</taxon>
        <taxon>Coscinodiscophyceae</taxon>
        <taxon>Thalassiosirophycidae</taxon>
        <taxon>Thalassiosirales</taxon>
        <taxon>Skeletonemataceae</taxon>
        <taxon>Skeletonema</taxon>
        <taxon>Skeletonema marinoi-dohrnii complex</taxon>
    </lineage>
</organism>
<accession>A0AAD9DCW0</accession>
<dbReference type="Proteomes" id="UP001224775">
    <property type="component" value="Unassembled WGS sequence"/>
</dbReference>
<protein>
    <submittedName>
        <fullName evidence="1">Uncharacterized protein</fullName>
    </submittedName>
</protein>
<keyword evidence="2" id="KW-1185">Reference proteome</keyword>
<reference evidence="1" key="1">
    <citation type="submission" date="2023-06" db="EMBL/GenBank/DDBJ databases">
        <title>Survivors Of The Sea: Transcriptome response of Skeletonema marinoi to long-term dormancy.</title>
        <authorList>
            <person name="Pinder M.I.M."/>
            <person name="Kourtchenko O."/>
            <person name="Robertson E.K."/>
            <person name="Larsson T."/>
            <person name="Maumus F."/>
            <person name="Osuna-Cruz C.M."/>
            <person name="Vancaester E."/>
            <person name="Stenow R."/>
            <person name="Vandepoele K."/>
            <person name="Ploug H."/>
            <person name="Bruchert V."/>
            <person name="Godhe A."/>
            <person name="Topel M."/>
        </authorList>
    </citation>
    <scope>NUCLEOTIDE SEQUENCE</scope>
    <source>
        <strain evidence="1">R05AC</strain>
    </source>
</reference>
<evidence type="ECO:0000313" key="1">
    <source>
        <dbReference type="EMBL" id="KAK1741090.1"/>
    </source>
</evidence>
<dbReference type="AlphaFoldDB" id="A0AAD9DCW0"/>
<proteinExistence type="predicted"/>
<name>A0AAD9DCW0_9STRA</name>
<evidence type="ECO:0000313" key="2">
    <source>
        <dbReference type="Proteomes" id="UP001224775"/>
    </source>
</evidence>